<dbReference type="InterPro" id="IPR011041">
    <property type="entry name" value="Quinoprot_gluc/sorb_DH_b-prop"/>
</dbReference>
<dbReference type="Proteomes" id="UP000033109">
    <property type="component" value="Chromosome"/>
</dbReference>
<evidence type="ECO:0000313" key="7">
    <source>
        <dbReference type="EMBL" id="AKD05421.1"/>
    </source>
</evidence>
<dbReference type="InterPro" id="IPR011989">
    <property type="entry name" value="ARM-like"/>
</dbReference>
<dbReference type="InterPro" id="IPR009056">
    <property type="entry name" value="Cyt_c-like_dom"/>
</dbReference>
<evidence type="ECO:0000259" key="6">
    <source>
        <dbReference type="PROSITE" id="PS51007"/>
    </source>
</evidence>
<keyword evidence="1 4" id="KW-0349">Heme</keyword>
<accession>A0A0E3UZJ3</accession>
<name>A0A0E3UZJ3_9BACT</name>
<evidence type="ECO:0000256" key="2">
    <source>
        <dbReference type="ARBA" id="ARBA00022723"/>
    </source>
</evidence>
<dbReference type="InterPro" id="IPR036909">
    <property type="entry name" value="Cyt_c-like_dom_sf"/>
</dbReference>
<dbReference type="PROSITE" id="PS51007">
    <property type="entry name" value="CYTC"/>
    <property type="match status" value="1"/>
</dbReference>
<dbReference type="AlphaFoldDB" id="A0A0E3UZJ3"/>
<reference evidence="7 8" key="1">
    <citation type="journal article" date="2015" name="Sci. Rep.">
        <title>Unraveling adaptation of Pontibacter korlensis to radiation and infertility in desert through complete genome and comparative transcriptomic analysis.</title>
        <authorList>
            <person name="Dai J."/>
            <person name="Dai W."/>
            <person name="Qiu C."/>
            <person name="Yang Z."/>
            <person name="Zhang Y."/>
            <person name="Zhou M."/>
            <person name="Zhang L."/>
            <person name="Fang C."/>
            <person name="Gao Q."/>
            <person name="Yang Q."/>
            <person name="Li X."/>
            <person name="Wang Z."/>
            <person name="Wang Z."/>
            <person name="Jia Z."/>
            <person name="Chen X."/>
        </authorList>
    </citation>
    <scope>NUCLEOTIDE SEQUENCE [LARGE SCALE GENOMIC DNA]</scope>
    <source>
        <strain evidence="7 8">X14-1T</strain>
    </source>
</reference>
<dbReference type="PANTHER" id="PTHR33546:SF1">
    <property type="entry name" value="LARGE, MULTIFUNCTIONAL SECRETED PROTEIN"/>
    <property type="match status" value="1"/>
</dbReference>
<dbReference type="STRING" id="400092.PKOR_00525"/>
<dbReference type="RefSeq" id="WP_046313852.1">
    <property type="nucleotide sequence ID" value="NZ_CBCSCY010000011.1"/>
</dbReference>
<dbReference type="OrthoDB" id="9808161at2"/>
<dbReference type="SUPFAM" id="SSF46626">
    <property type="entry name" value="Cytochrome c"/>
    <property type="match status" value="1"/>
</dbReference>
<dbReference type="KEGG" id="pko:PKOR_00525"/>
<evidence type="ECO:0000256" key="4">
    <source>
        <dbReference type="PROSITE-ProRule" id="PRU00433"/>
    </source>
</evidence>
<keyword evidence="3 4" id="KW-0408">Iron</keyword>
<feature type="signal peptide" evidence="5">
    <location>
        <begin position="1"/>
        <end position="19"/>
    </location>
</feature>
<dbReference type="Gene3D" id="1.10.760.10">
    <property type="entry name" value="Cytochrome c-like domain"/>
    <property type="match status" value="1"/>
</dbReference>
<protein>
    <submittedName>
        <fullName evidence="7">Dehydrogenase</fullName>
    </submittedName>
</protein>
<evidence type="ECO:0000256" key="3">
    <source>
        <dbReference type="ARBA" id="ARBA00023004"/>
    </source>
</evidence>
<dbReference type="GO" id="GO:0020037">
    <property type="term" value="F:heme binding"/>
    <property type="evidence" value="ECO:0007669"/>
    <property type="project" value="InterPro"/>
</dbReference>
<feature type="domain" description="Cytochrome c" evidence="6">
    <location>
        <begin position="642"/>
        <end position="739"/>
    </location>
</feature>
<dbReference type="PATRIC" id="fig|400092.3.peg.125"/>
<dbReference type="InterPro" id="IPR016024">
    <property type="entry name" value="ARM-type_fold"/>
</dbReference>
<sequence>MKKYLHLLLLPAMACTLYCCQGSGSKNKQQVVNTPGEVTAEEAARVSLESSPVVPAEASINLMQVADGFNVELVAAEPLVNTPVAMTFDYEGRMWVVEMQGYMPDTLGTGEEVPNGKIVILEDSNSDGVADKRKVFLDSLVLPRAICLVDDGVLVAEPPSLWFYEIEDDKPGKKTLVDAAYAEGGNVEHQPNGLLRALDNWIYNAKSAKRYRKAGDRWKVEQTHFRGQWGIAQDNYGRLYYNNNSENVLGDYFTPGFGATNKNQRRVSGFNEKIVANNRVYPLRPTPGVNRGYMEGILDESLRLANFTAASSPVVYRGGLFGQEYASNVFVAEPAGNLIKRNLLDENGYVTSGAQAYEGKEFLASIDERFRPVSLYNAPDGALYVVDMYRGIIQHKTYLTTYLKKEIGRRDLTQPLGYGRIYRITPKNKEAKPVKLPANPQQLVRLLGHPNGWVRDNAQQMLLDRNYRQAIPALRQAASNTKEPLKAMHALWTLEGLGALQADEVLALLRQPAWPVRMQALSVLPSVMDSTNVKRYVPVLEQLVSSNDTLAAPYLAFLANHLQRYDQAAAQNLLQQLARTYQANDYVADALISNYQDREKALQKQITAFVADTSVAIHKRLQRVLDNIESKKVKNDTQALLKEFPKGAAVYASTCQTCHGADGNGVRSLAPPLNQSEWVTGEKAKLISIVLFGLTGPVRVNGHLYRAPEINGDMPGIGYDKSLSNEDIAQLLSFVRKSWQNDAGIIHPEEVGQVRLRLKDRQEAFTVEELNKL</sequence>
<dbReference type="Pfam" id="PF23500">
    <property type="entry name" value="DUF7133"/>
    <property type="match status" value="1"/>
</dbReference>
<dbReference type="HOGENOM" id="CLU_014205_0_0_10"/>
<dbReference type="EMBL" id="CP009621">
    <property type="protein sequence ID" value="AKD05421.1"/>
    <property type="molecule type" value="Genomic_DNA"/>
</dbReference>
<proteinExistence type="predicted"/>
<dbReference type="Gene3D" id="2.120.10.30">
    <property type="entry name" value="TolB, C-terminal domain"/>
    <property type="match status" value="1"/>
</dbReference>
<organism evidence="7 8">
    <name type="scientific">Pontibacter korlensis</name>
    <dbReference type="NCBI Taxonomy" id="400092"/>
    <lineage>
        <taxon>Bacteria</taxon>
        <taxon>Pseudomonadati</taxon>
        <taxon>Bacteroidota</taxon>
        <taxon>Cytophagia</taxon>
        <taxon>Cytophagales</taxon>
        <taxon>Hymenobacteraceae</taxon>
        <taxon>Pontibacter</taxon>
    </lineage>
</organism>
<dbReference type="InterPro" id="IPR055557">
    <property type="entry name" value="DUF7133"/>
</dbReference>
<dbReference type="GO" id="GO:0046872">
    <property type="term" value="F:metal ion binding"/>
    <property type="evidence" value="ECO:0007669"/>
    <property type="project" value="UniProtKB-KW"/>
</dbReference>
<dbReference type="SUPFAM" id="SSF48371">
    <property type="entry name" value="ARM repeat"/>
    <property type="match status" value="1"/>
</dbReference>
<gene>
    <name evidence="7" type="ORF">PKOR_00525</name>
</gene>
<dbReference type="InterPro" id="IPR011042">
    <property type="entry name" value="6-blade_b-propeller_TolB-like"/>
</dbReference>
<feature type="chain" id="PRO_5002413577" evidence="5">
    <location>
        <begin position="20"/>
        <end position="773"/>
    </location>
</feature>
<dbReference type="SUPFAM" id="SSF50952">
    <property type="entry name" value="Soluble quinoprotein glucose dehydrogenase"/>
    <property type="match status" value="1"/>
</dbReference>
<dbReference type="Pfam" id="PF13442">
    <property type="entry name" value="Cytochrome_CBB3"/>
    <property type="match status" value="1"/>
</dbReference>
<dbReference type="GO" id="GO:0009055">
    <property type="term" value="F:electron transfer activity"/>
    <property type="evidence" value="ECO:0007669"/>
    <property type="project" value="InterPro"/>
</dbReference>
<keyword evidence="8" id="KW-1185">Reference proteome</keyword>
<evidence type="ECO:0000256" key="5">
    <source>
        <dbReference type="SAM" id="SignalP"/>
    </source>
</evidence>
<keyword evidence="5" id="KW-0732">Signal</keyword>
<evidence type="ECO:0000256" key="1">
    <source>
        <dbReference type="ARBA" id="ARBA00022617"/>
    </source>
</evidence>
<keyword evidence="2 4" id="KW-0479">Metal-binding</keyword>
<dbReference type="PANTHER" id="PTHR33546">
    <property type="entry name" value="LARGE, MULTIFUNCTIONAL SECRETED PROTEIN-RELATED"/>
    <property type="match status" value="1"/>
</dbReference>
<evidence type="ECO:0000313" key="8">
    <source>
        <dbReference type="Proteomes" id="UP000033109"/>
    </source>
</evidence>
<dbReference type="Gene3D" id="1.25.10.10">
    <property type="entry name" value="Leucine-rich Repeat Variant"/>
    <property type="match status" value="1"/>
</dbReference>